<dbReference type="OrthoDB" id="10018191at2759"/>
<keyword evidence="2" id="KW-0677">Repeat</keyword>
<dbReference type="InterPro" id="IPR013087">
    <property type="entry name" value="Znf_C2H2_type"/>
</dbReference>
<sequence length="65" mass="7330">MCDKVFDRNQILKSHIRTHTGERPYQCTKCPAQFSQASVLGTHVKLIHLKLARNGRPKASALKAE</sequence>
<evidence type="ECO:0000259" key="5">
    <source>
        <dbReference type="PROSITE" id="PS00028"/>
    </source>
</evidence>
<evidence type="ECO:0000256" key="3">
    <source>
        <dbReference type="ARBA" id="ARBA00022771"/>
    </source>
</evidence>
<reference evidence="6" key="1">
    <citation type="submission" date="2021-12" db="EMBL/GenBank/DDBJ databases">
        <authorList>
            <person name="King R."/>
        </authorList>
    </citation>
    <scope>NUCLEOTIDE SEQUENCE</scope>
</reference>
<proteinExistence type="predicted"/>
<dbReference type="Pfam" id="PF00096">
    <property type="entry name" value="zf-C2H2"/>
    <property type="match status" value="2"/>
</dbReference>
<evidence type="ECO:0000313" key="7">
    <source>
        <dbReference type="Proteomes" id="UP001153714"/>
    </source>
</evidence>
<gene>
    <name evidence="6" type="ORF">DIATSA_LOCUS13288</name>
</gene>
<reference evidence="6" key="2">
    <citation type="submission" date="2022-10" db="EMBL/GenBank/DDBJ databases">
        <authorList>
            <consortium name="ENA_rothamsted_submissions"/>
            <consortium name="culmorum"/>
            <person name="King R."/>
        </authorList>
    </citation>
    <scope>NUCLEOTIDE SEQUENCE</scope>
</reference>
<dbReference type="Proteomes" id="UP001153714">
    <property type="component" value="Chromosome 8"/>
</dbReference>
<dbReference type="AlphaFoldDB" id="A0A9N9RG05"/>
<dbReference type="PROSITE" id="PS00028">
    <property type="entry name" value="ZINC_FINGER_C2H2_1"/>
    <property type="match status" value="1"/>
</dbReference>
<evidence type="ECO:0000256" key="4">
    <source>
        <dbReference type="ARBA" id="ARBA00022833"/>
    </source>
</evidence>
<keyword evidence="1" id="KW-0479">Metal-binding</keyword>
<dbReference type="EMBL" id="OU893339">
    <property type="protein sequence ID" value="CAG9796064.1"/>
    <property type="molecule type" value="Genomic_DNA"/>
</dbReference>
<dbReference type="PANTHER" id="PTHR23235">
    <property type="entry name" value="KRUEPPEL-LIKE TRANSCRIPTION FACTOR"/>
    <property type="match status" value="1"/>
</dbReference>
<dbReference type="Gene3D" id="3.30.160.60">
    <property type="entry name" value="Classic Zinc Finger"/>
    <property type="match status" value="2"/>
</dbReference>
<name>A0A9N9RG05_9NEOP</name>
<accession>A0A9N9RG05</accession>
<dbReference type="FunFam" id="3.30.160.60:FF:000557">
    <property type="entry name" value="zinc finger and SCAN domain-containing protein 29"/>
    <property type="match status" value="1"/>
</dbReference>
<keyword evidence="3" id="KW-0863">Zinc-finger</keyword>
<protein>
    <recommendedName>
        <fullName evidence="5">C2H2-type domain-containing protein</fullName>
    </recommendedName>
</protein>
<organism evidence="6 7">
    <name type="scientific">Diatraea saccharalis</name>
    <name type="common">sugarcane borer</name>
    <dbReference type="NCBI Taxonomy" id="40085"/>
    <lineage>
        <taxon>Eukaryota</taxon>
        <taxon>Metazoa</taxon>
        <taxon>Ecdysozoa</taxon>
        <taxon>Arthropoda</taxon>
        <taxon>Hexapoda</taxon>
        <taxon>Insecta</taxon>
        <taxon>Pterygota</taxon>
        <taxon>Neoptera</taxon>
        <taxon>Endopterygota</taxon>
        <taxon>Lepidoptera</taxon>
        <taxon>Glossata</taxon>
        <taxon>Ditrysia</taxon>
        <taxon>Pyraloidea</taxon>
        <taxon>Crambidae</taxon>
        <taxon>Crambinae</taxon>
        <taxon>Diatraea</taxon>
    </lineage>
</organism>
<dbReference type="SMART" id="SM00355">
    <property type="entry name" value="ZnF_C2H2"/>
    <property type="match status" value="2"/>
</dbReference>
<evidence type="ECO:0000313" key="6">
    <source>
        <dbReference type="EMBL" id="CAG9796064.1"/>
    </source>
</evidence>
<dbReference type="SUPFAM" id="SSF57667">
    <property type="entry name" value="beta-beta-alpha zinc fingers"/>
    <property type="match status" value="1"/>
</dbReference>
<keyword evidence="7" id="KW-1185">Reference proteome</keyword>
<keyword evidence="4" id="KW-0862">Zinc</keyword>
<dbReference type="GO" id="GO:0008270">
    <property type="term" value="F:zinc ion binding"/>
    <property type="evidence" value="ECO:0007669"/>
    <property type="project" value="UniProtKB-KW"/>
</dbReference>
<evidence type="ECO:0000256" key="2">
    <source>
        <dbReference type="ARBA" id="ARBA00022737"/>
    </source>
</evidence>
<evidence type="ECO:0000256" key="1">
    <source>
        <dbReference type="ARBA" id="ARBA00022723"/>
    </source>
</evidence>
<feature type="domain" description="C2H2-type" evidence="5">
    <location>
        <begin position="27"/>
        <end position="48"/>
    </location>
</feature>
<dbReference type="InterPro" id="IPR036236">
    <property type="entry name" value="Znf_C2H2_sf"/>
</dbReference>